<keyword evidence="2" id="KW-0479">Metal-binding</keyword>
<dbReference type="STRING" id="576137.A0A1L7X2E8"/>
<evidence type="ECO:0000313" key="7">
    <source>
        <dbReference type="EMBL" id="CZR59194.1"/>
    </source>
</evidence>
<dbReference type="GO" id="GO:0005634">
    <property type="term" value="C:nucleus"/>
    <property type="evidence" value="ECO:0007669"/>
    <property type="project" value="UniProtKB-SubCell"/>
</dbReference>
<dbReference type="GO" id="GO:0008270">
    <property type="term" value="F:zinc ion binding"/>
    <property type="evidence" value="ECO:0007669"/>
    <property type="project" value="InterPro"/>
</dbReference>
<dbReference type="InterPro" id="IPR007219">
    <property type="entry name" value="XnlR_reg_dom"/>
</dbReference>
<dbReference type="CDD" id="cd12148">
    <property type="entry name" value="fungal_TF_MHR"/>
    <property type="match status" value="1"/>
</dbReference>
<dbReference type="PANTHER" id="PTHR47338">
    <property type="entry name" value="ZN(II)2CYS6 TRANSCRIPTION FACTOR (EUROFUNG)-RELATED"/>
    <property type="match status" value="1"/>
</dbReference>
<dbReference type="EMBL" id="FJOG01000013">
    <property type="protein sequence ID" value="CZR59194.1"/>
    <property type="molecule type" value="Genomic_DNA"/>
</dbReference>
<dbReference type="Pfam" id="PF04082">
    <property type="entry name" value="Fungal_trans"/>
    <property type="match status" value="1"/>
</dbReference>
<keyword evidence="3" id="KW-0805">Transcription regulation</keyword>
<keyword evidence="5" id="KW-0539">Nucleus</keyword>
<reference evidence="7 8" key="1">
    <citation type="submission" date="2016-03" db="EMBL/GenBank/DDBJ databases">
        <authorList>
            <person name="Ploux O."/>
        </authorList>
    </citation>
    <scope>NUCLEOTIDE SEQUENCE [LARGE SCALE GENOMIC DNA]</scope>
    <source>
        <strain evidence="7 8">UAMH 11012</strain>
    </source>
</reference>
<dbReference type="PROSITE" id="PS50048">
    <property type="entry name" value="ZN2_CY6_FUNGAL_2"/>
    <property type="match status" value="1"/>
</dbReference>
<feature type="domain" description="Zn(2)-C6 fungal-type" evidence="6">
    <location>
        <begin position="20"/>
        <end position="50"/>
    </location>
</feature>
<dbReference type="GO" id="GO:0000981">
    <property type="term" value="F:DNA-binding transcription factor activity, RNA polymerase II-specific"/>
    <property type="evidence" value="ECO:0007669"/>
    <property type="project" value="InterPro"/>
</dbReference>
<name>A0A1L7X2E8_9HELO</name>
<dbReference type="PROSITE" id="PS00463">
    <property type="entry name" value="ZN2_CY6_FUNGAL_1"/>
    <property type="match status" value="1"/>
</dbReference>
<evidence type="ECO:0000256" key="2">
    <source>
        <dbReference type="ARBA" id="ARBA00022723"/>
    </source>
</evidence>
<keyword evidence="8" id="KW-1185">Reference proteome</keyword>
<evidence type="ECO:0000256" key="1">
    <source>
        <dbReference type="ARBA" id="ARBA00004123"/>
    </source>
</evidence>
<comment type="subcellular location">
    <subcellularLocation>
        <location evidence="1">Nucleus</location>
    </subcellularLocation>
</comment>
<dbReference type="InterPro" id="IPR001138">
    <property type="entry name" value="Zn2Cys6_DnaBD"/>
</dbReference>
<dbReference type="PANTHER" id="PTHR47338:SF20">
    <property type="entry name" value="ZN(II)2CYS6 TRANSCRIPTION FACTOR (EUROFUNG)"/>
    <property type="match status" value="1"/>
</dbReference>
<dbReference type="AlphaFoldDB" id="A0A1L7X2E8"/>
<dbReference type="SMART" id="SM00066">
    <property type="entry name" value="GAL4"/>
    <property type="match status" value="1"/>
</dbReference>
<evidence type="ECO:0000313" key="8">
    <source>
        <dbReference type="Proteomes" id="UP000184330"/>
    </source>
</evidence>
<dbReference type="OrthoDB" id="3862662at2759"/>
<dbReference type="InterPro" id="IPR050815">
    <property type="entry name" value="TF_fung"/>
</dbReference>
<evidence type="ECO:0000256" key="4">
    <source>
        <dbReference type="ARBA" id="ARBA00023163"/>
    </source>
</evidence>
<proteinExistence type="predicted"/>
<dbReference type="SUPFAM" id="SSF57701">
    <property type="entry name" value="Zn2/Cys6 DNA-binding domain"/>
    <property type="match status" value="1"/>
</dbReference>
<protein>
    <recommendedName>
        <fullName evidence="6">Zn(2)-C6 fungal-type domain-containing protein</fullName>
    </recommendedName>
</protein>
<organism evidence="7 8">
    <name type="scientific">Phialocephala subalpina</name>
    <dbReference type="NCBI Taxonomy" id="576137"/>
    <lineage>
        <taxon>Eukaryota</taxon>
        <taxon>Fungi</taxon>
        <taxon>Dikarya</taxon>
        <taxon>Ascomycota</taxon>
        <taxon>Pezizomycotina</taxon>
        <taxon>Leotiomycetes</taxon>
        <taxon>Helotiales</taxon>
        <taxon>Mollisiaceae</taxon>
        <taxon>Phialocephala</taxon>
        <taxon>Phialocephala fortinii species complex</taxon>
    </lineage>
</organism>
<dbReference type="Proteomes" id="UP000184330">
    <property type="component" value="Unassembled WGS sequence"/>
</dbReference>
<evidence type="ECO:0000256" key="3">
    <source>
        <dbReference type="ARBA" id="ARBA00023015"/>
    </source>
</evidence>
<evidence type="ECO:0000259" key="6">
    <source>
        <dbReference type="PROSITE" id="PS50048"/>
    </source>
</evidence>
<dbReference type="Pfam" id="PF00172">
    <property type="entry name" value="Zn_clus"/>
    <property type="match status" value="1"/>
</dbReference>
<dbReference type="CDD" id="cd00067">
    <property type="entry name" value="GAL4"/>
    <property type="match status" value="1"/>
</dbReference>
<accession>A0A1L7X2E8</accession>
<sequence>MSSDGNTVGSSDTTQKAPHACSSCRRQKKGCNKAFPSCGACSRLRRPCAYDVGPSPTLPEEFESLARRLTNLEHEVSEYRAICEARIDGQPAYTRQDSDAATKEGYAFPASSAFPSSFFLDINVFRRHRLKSPKPQLTVQDNIFREIGGDVEIRAIVGAFFVSFSGWMAIVSKKQFYQEISTLPIEMAPDVTLLILCMKLVTDRPPADPEKSVRTNLFAVAKNFFLTVESSGFASMRLLQAGILLCLYETGHAIYPQAYISIGHVGRLGQAIGLHDTDIPQLALEPRNWDQMEERRRVWWAVYILDRHMNIGNPSRSLALAETGRKEYLPVDDKAWEQGDKVASEPLFVSSSTNITAAPYARLCQASHLLSLVLTYVNDTVSSITMRLEEAKQLSRALLALCSFLQTEISNDATKICVPMAICYSALIILYEHASSNGQSGYSPPAEHELRDLGISGLHSLAPMITEYTIHMRTILPYNIDHSSPFVCNCLYRMAVWLSGVEDAPTKSNNSKAIKSMKDTLQQLSKRWRVADEYLKILDDFELIYPATDEMALDVVQEVYNRSYMYPTGFVVASDAG</sequence>
<evidence type="ECO:0000256" key="5">
    <source>
        <dbReference type="ARBA" id="ARBA00023242"/>
    </source>
</evidence>
<dbReference type="Gene3D" id="4.10.240.10">
    <property type="entry name" value="Zn(2)-C6 fungal-type DNA-binding domain"/>
    <property type="match status" value="1"/>
</dbReference>
<dbReference type="GO" id="GO:0006351">
    <property type="term" value="P:DNA-templated transcription"/>
    <property type="evidence" value="ECO:0007669"/>
    <property type="project" value="InterPro"/>
</dbReference>
<dbReference type="SMART" id="SM00906">
    <property type="entry name" value="Fungal_trans"/>
    <property type="match status" value="1"/>
</dbReference>
<keyword evidence="4" id="KW-0804">Transcription</keyword>
<dbReference type="GO" id="GO:0003677">
    <property type="term" value="F:DNA binding"/>
    <property type="evidence" value="ECO:0007669"/>
    <property type="project" value="InterPro"/>
</dbReference>
<dbReference type="InterPro" id="IPR036864">
    <property type="entry name" value="Zn2-C6_fun-type_DNA-bd_sf"/>
</dbReference>
<gene>
    <name evidence="7" type="ORF">PAC_09086</name>
</gene>